<feature type="region of interest" description="Disordered" evidence="1">
    <location>
        <begin position="382"/>
        <end position="438"/>
    </location>
</feature>
<feature type="compositionally biased region" description="Basic and acidic residues" evidence="1">
    <location>
        <begin position="388"/>
        <end position="403"/>
    </location>
</feature>
<proteinExistence type="predicted"/>
<feature type="region of interest" description="Disordered" evidence="1">
    <location>
        <begin position="1"/>
        <end position="88"/>
    </location>
</feature>
<dbReference type="GeneID" id="55973374"/>
<dbReference type="Proteomes" id="UP000749293">
    <property type="component" value="Unassembled WGS sequence"/>
</dbReference>
<evidence type="ECO:0000313" key="3">
    <source>
        <dbReference type="Proteomes" id="UP000749293"/>
    </source>
</evidence>
<keyword evidence="3" id="KW-1185">Reference proteome</keyword>
<feature type="compositionally biased region" description="Basic and acidic residues" evidence="1">
    <location>
        <begin position="450"/>
        <end position="464"/>
    </location>
</feature>
<accession>A0A9P4YW31</accession>
<evidence type="ECO:0008006" key="4">
    <source>
        <dbReference type="Google" id="ProtNLM"/>
    </source>
</evidence>
<name>A0A9P4YW31_9HYPO</name>
<comment type="caution">
    <text evidence="2">The sequence shown here is derived from an EMBL/GenBank/DDBJ whole genome shotgun (WGS) entry which is preliminary data.</text>
</comment>
<dbReference type="RefSeq" id="XP_035321496.1">
    <property type="nucleotide sequence ID" value="XM_035469116.1"/>
</dbReference>
<dbReference type="GO" id="GO:0000387">
    <property type="term" value="P:spliceosomal snRNP assembly"/>
    <property type="evidence" value="ECO:0007669"/>
    <property type="project" value="InterPro"/>
</dbReference>
<organism evidence="2 3">
    <name type="scientific">Geosmithia morbida</name>
    <dbReference type="NCBI Taxonomy" id="1094350"/>
    <lineage>
        <taxon>Eukaryota</taxon>
        <taxon>Fungi</taxon>
        <taxon>Dikarya</taxon>
        <taxon>Ascomycota</taxon>
        <taxon>Pezizomycotina</taxon>
        <taxon>Sordariomycetes</taxon>
        <taxon>Hypocreomycetidae</taxon>
        <taxon>Hypocreales</taxon>
        <taxon>Bionectriaceae</taxon>
        <taxon>Geosmithia</taxon>
    </lineage>
</organism>
<sequence>MSYKREHPDVEDDGGDRTSDVDATANKRARQDGQQPQHKRRKTRPQQGSGSSAMISGADPTWGQKYVFSSRSDATTIPPGEEDDFEDDTDAMSYLMAVRYIMCLLGVLGQRDRREKLTETHRQEAHGIPHLLVAPKPQIGPQLPAEYQRDDDEQGEAAAAATEAEQDGDDNGEIYTSQQGGWYEDGAYIADPDDDDDDDDQEEQGDSGRPASERAVQTAYFDSILRQYLSLRTVLHSAAARVRTRASLPPLPRGTPTDAPPFGRNSPTTATWCRAVRNSDPHPAQLARMTKDSVLRVLRVILGGKFLRQGYGVEERTSRWLWALLARLPDRGSLNHAEVGWVRDLGRRAVLLGRSLAEMATLRDELDEGALGLDEAVNGSSGVVADVEAEREKYTQMDHRDKEKEEEEEEEEEEPETQLDGKEEDQEEGEIDDDDDDDDIAMEIASNSSVDKDDVPHKEDDLEDARARLLAQLDQVNHDDRDRQEEAARDRARINMRATLNMILTVAGEFYGQRDLLEFREPFVGM</sequence>
<evidence type="ECO:0000256" key="1">
    <source>
        <dbReference type="SAM" id="MobiDB-lite"/>
    </source>
</evidence>
<dbReference type="AlphaFoldDB" id="A0A9P4YW31"/>
<feature type="region of interest" description="Disordered" evidence="1">
    <location>
        <begin position="445"/>
        <end position="464"/>
    </location>
</feature>
<feature type="region of interest" description="Disordered" evidence="1">
    <location>
        <begin position="246"/>
        <end position="265"/>
    </location>
</feature>
<feature type="compositionally biased region" description="Acidic residues" evidence="1">
    <location>
        <begin position="404"/>
        <end position="438"/>
    </location>
</feature>
<dbReference type="Pfam" id="PF04938">
    <property type="entry name" value="SIP1"/>
    <property type="match status" value="1"/>
</dbReference>
<feature type="compositionally biased region" description="Acidic residues" evidence="1">
    <location>
        <begin position="191"/>
        <end position="205"/>
    </location>
</feature>
<protein>
    <recommendedName>
        <fullName evidence="4">V-snare</fullName>
    </recommendedName>
</protein>
<dbReference type="OrthoDB" id="428895at2759"/>
<dbReference type="Gene3D" id="1.20.58.1070">
    <property type="match status" value="1"/>
</dbReference>
<evidence type="ECO:0000313" key="2">
    <source>
        <dbReference type="EMBL" id="KAF4122844.1"/>
    </source>
</evidence>
<feature type="region of interest" description="Disordered" evidence="1">
    <location>
        <begin position="133"/>
        <end position="215"/>
    </location>
</feature>
<reference evidence="2" key="1">
    <citation type="submission" date="2020-03" db="EMBL/GenBank/DDBJ databases">
        <title>Site-based positive gene gene selection in Geosmithia morbida across the United States reveals a broad range of putative effectors and factors for local host and environmental adapation.</title>
        <authorList>
            <person name="Onufrak A."/>
            <person name="Murdoch R.W."/>
            <person name="Gazis R."/>
            <person name="Huff M."/>
            <person name="Staton M."/>
            <person name="Klingeman W."/>
            <person name="Hadziabdic D."/>
        </authorList>
    </citation>
    <scope>NUCLEOTIDE SEQUENCE</scope>
    <source>
        <strain evidence="2">1262</strain>
    </source>
</reference>
<feature type="compositionally biased region" description="Polar residues" evidence="1">
    <location>
        <begin position="45"/>
        <end position="54"/>
    </location>
</feature>
<dbReference type="EMBL" id="JAANYQ010000008">
    <property type="protein sequence ID" value="KAF4122844.1"/>
    <property type="molecule type" value="Genomic_DNA"/>
</dbReference>
<gene>
    <name evidence="2" type="ORF">GMORB2_7151</name>
</gene>
<dbReference type="InterPro" id="IPR035426">
    <property type="entry name" value="Gemin2/Brr1"/>
</dbReference>